<dbReference type="Proteomes" id="UP000499080">
    <property type="component" value="Unassembled WGS sequence"/>
</dbReference>
<dbReference type="InterPro" id="IPR043502">
    <property type="entry name" value="DNA/RNA_pol_sf"/>
</dbReference>
<evidence type="ECO:0000313" key="3">
    <source>
        <dbReference type="Proteomes" id="UP000499080"/>
    </source>
</evidence>
<dbReference type="CDD" id="cd01650">
    <property type="entry name" value="RT_nLTR_like"/>
    <property type="match status" value="1"/>
</dbReference>
<sequence>MKHETYWTILPYASGDPDNEIHRKDRDGGGLLIGIPEQLSARLNRLNLPQNSDLEILAIKVNTDALSFYIINIYAPTGFDIDIIRTFLDTLTEPSFTFGDFNLHHPLWGSNDSSRLVNNTYVTNPSKQRNFFADFYARSFSEHKPLPIQYTDDAESSLNSNFHLQELNLAIKNSKTTTPGPDNIPATFFKKLNVNARFYILEQFQQIFDRMHVPKTWKHAIIIPIPKTNKDKLLITSYRPIALTSVFSKIFERRITKKISNFLTTRKEINLMQFGFLPYRDNRAATYALHSAIYKARKEKKYFIGVSLDIQKAYDSVYVDGLIYKCLEPCIKRNICGWIHHFLLQRTFQIRWRETLSDIRYLNKGLPQDSVLSPILFAIFMSDFFETIEHDVECLVFADDIFIFCAHQSLEYITKKLQKTNENVYQ</sequence>
<organism evidence="2 3">
    <name type="scientific">Araneus ventricosus</name>
    <name type="common">Orbweaver spider</name>
    <name type="synonym">Epeira ventricosa</name>
    <dbReference type="NCBI Taxonomy" id="182803"/>
    <lineage>
        <taxon>Eukaryota</taxon>
        <taxon>Metazoa</taxon>
        <taxon>Ecdysozoa</taxon>
        <taxon>Arthropoda</taxon>
        <taxon>Chelicerata</taxon>
        <taxon>Arachnida</taxon>
        <taxon>Araneae</taxon>
        <taxon>Araneomorphae</taxon>
        <taxon>Entelegynae</taxon>
        <taxon>Araneoidea</taxon>
        <taxon>Araneidae</taxon>
        <taxon>Araneus</taxon>
    </lineage>
</organism>
<evidence type="ECO:0000259" key="1">
    <source>
        <dbReference type="PROSITE" id="PS50878"/>
    </source>
</evidence>
<keyword evidence="2" id="KW-0695">RNA-directed DNA polymerase</keyword>
<name>A0A4Y2LMS8_ARAVE</name>
<protein>
    <submittedName>
        <fullName evidence="2">RNA-directed DNA polymerase from mobile element jockey</fullName>
    </submittedName>
</protein>
<dbReference type="Gene3D" id="3.60.10.10">
    <property type="entry name" value="Endonuclease/exonuclease/phosphatase"/>
    <property type="match status" value="1"/>
</dbReference>
<reference evidence="2 3" key="1">
    <citation type="journal article" date="2019" name="Sci. Rep.">
        <title>Orb-weaving spider Araneus ventricosus genome elucidates the spidroin gene catalogue.</title>
        <authorList>
            <person name="Kono N."/>
            <person name="Nakamura H."/>
            <person name="Ohtoshi R."/>
            <person name="Moran D.A.P."/>
            <person name="Shinohara A."/>
            <person name="Yoshida Y."/>
            <person name="Fujiwara M."/>
            <person name="Mori M."/>
            <person name="Tomita M."/>
            <person name="Arakawa K."/>
        </authorList>
    </citation>
    <scope>NUCLEOTIDE SEQUENCE [LARGE SCALE GENOMIC DNA]</scope>
</reference>
<keyword evidence="2" id="KW-0548">Nucleotidyltransferase</keyword>
<dbReference type="InterPro" id="IPR000477">
    <property type="entry name" value="RT_dom"/>
</dbReference>
<dbReference type="AlphaFoldDB" id="A0A4Y2LMS8"/>
<feature type="domain" description="Reverse transcriptase" evidence="1">
    <location>
        <begin position="206"/>
        <end position="426"/>
    </location>
</feature>
<dbReference type="GO" id="GO:0003964">
    <property type="term" value="F:RNA-directed DNA polymerase activity"/>
    <property type="evidence" value="ECO:0007669"/>
    <property type="project" value="UniProtKB-KW"/>
</dbReference>
<comment type="caution">
    <text evidence="2">The sequence shown here is derived from an EMBL/GenBank/DDBJ whole genome shotgun (WGS) entry which is preliminary data.</text>
</comment>
<dbReference type="Pfam" id="PF00078">
    <property type="entry name" value="RVT_1"/>
    <property type="match status" value="1"/>
</dbReference>
<dbReference type="InterPro" id="IPR036691">
    <property type="entry name" value="Endo/exonu/phosph_ase_sf"/>
</dbReference>
<dbReference type="OrthoDB" id="425681at2759"/>
<dbReference type="PANTHER" id="PTHR19446">
    <property type="entry name" value="REVERSE TRANSCRIPTASES"/>
    <property type="match status" value="1"/>
</dbReference>
<proteinExistence type="predicted"/>
<gene>
    <name evidence="2" type="primary">pol_691</name>
    <name evidence="2" type="ORF">AVEN_172427_1</name>
</gene>
<dbReference type="EMBL" id="BGPR01006023">
    <property type="protein sequence ID" value="GBN15420.1"/>
    <property type="molecule type" value="Genomic_DNA"/>
</dbReference>
<evidence type="ECO:0000313" key="2">
    <source>
        <dbReference type="EMBL" id="GBN15420.1"/>
    </source>
</evidence>
<keyword evidence="3" id="KW-1185">Reference proteome</keyword>
<dbReference type="SUPFAM" id="SSF56219">
    <property type="entry name" value="DNase I-like"/>
    <property type="match status" value="1"/>
</dbReference>
<keyword evidence="2" id="KW-0808">Transferase</keyword>
<dbReference type="SUPFAM" id="SSF56672">
    <property type="entry name" value="DNA/RNA polymerases"/>
    <property type="match status" value="1"/>
</dbReference>
<accession>A0A4Y2LMS8</accession>
<dbReference type="PROSITE" id="PS50878">
    <property type="entry name" value="RT_POL"/>
    <property type="match status" value="1"/>
</dbReference>